<dbReference type="PANTHER" id="PTHR23130">
    <property type="entry name" value="CYTOCHROME B561 AND DOMON DOMAIN-CONTAINING PROTEIN"/>
    <property type="match status" value="1"/>
</dbReference>
<dbReference type="PROSITE" id="PS50836">
    <property type="entry name" value="DOMON"/>
    <property type="match status" value="1"/>
</dbReference>
<dbReference type="Proteomes" id="UP001210211">
    <property type="component" value="Unassembled WGS sequence"/>
</dbReference>
<evidence type="ECO:0000259" key="7">
    <source>
        <dbReference type="PROSITE" id="PS50836"/>
    </source>
</evidence>
<evidence type="ECO:0000313" key="9">
    <source>
        <dbReference type="Proteomes" id="UP001210211"/>
    </source>
</evidence>
<evidence type="ECO:0000256" key="5">
    <source>
        <dbReference type="SAM" id="MobiDB-lite"/>
    </source>
</evidence>
<evidence type="ECO:0000256" key="4">
    <source>
        <dbReference type="ARBA" id="ARBA00023136"/>
    </source>
</evidence>
<organism evidence="8 9">
    <name type="scientific">Rhynchospora tenuis</name>
    <dbReference type="NCBI Taxonomy" id="198213"/>
    <lineage>
        <taxon>Eukaryota</taxon>
        <taxon>Viridiplantae</taxon>
        <taxon>Streptophyta</taxon>
        <taxon>Embryophyta</taxon>
        <taxon>Tracheophyta</taxon>
        <taxon>Spermatophyta</taxon>
        <taxon>Magnoliopsida</taxon>
        <taxon>Liliopsida</taxon>
        <taxon>Poales</taxon>
        <taxon>Cyperaceae</taxon>
        <taxon>Cyperoideae</taxon>
        <taxon>Rhynchosporeae</taxon>
        <taxon>Rhynchospora</taxon>
    </lineage>
</organism>
<dbReference type="GO" id="GO:0016020">
    <property type="term" value="C:membrane"/>
    <property type="evidence" value="ECO:0007669"/>
    <property type="project" value="UniProtKB-SubCell"/>
</dbReference>
<evidence type="ECO:0000313" key="8">
    <source>
        <dbReference type="EMBL" id="KAJ3703442.1"/>
    </source>
</evidence>
<feature type="chain" id="PRO_5041915735" description="DOMON domain-containing protein" evidence="6">
    <location>
        <begin position="26"/>
        <end position="189"/>
    </location>
</feature>
<accession>A0AAD5ZSV1</accession>
<comment type="caution">
    <text evidence="8">The sequence shown here is derived from an EMBL/GenBank/DDBJ whole genome shotgun (WGS) entry which is preliminary data.</text>
</comment>
<dbReference type="PANTHER" id="PTHR23130:SF167">
    <property type="entry name" value="CYTOCHROME B561 AND DOMON DOMAIN-CONTAINING PROTEIN"/>
    <property type="match status" value="1"/>
</dbReference>
<dbReference type="InterPro" id="IPR045265">
    <property type="entry name" value="AIR12_DOMON"/>
</dbReference>
<dbReference type="AlphaFoldDB" id="A0AAD5ZSV1"/>
<evidence type="ECO:0000256" key="3">
    <source>
        <dbReference type="ARBA" id="ARBA00022729"/>
    </source>
</evidence>
<reference evidence="8 9" key="1">
    <citation type="journal article" date="2022" name="Cell">
        <title>Repeat-based holocentromeres influence genome architecture and karyotype evolution.</title>
        <authorList>
            <person name="Hofstatter P.G."/>
            <person name="Thangavel G."/>
            <person name="Lux T."/>
            <person name="Neumann P."/>
            <person name="Vondrak T."/>
            <person name="Novak P."/>
            <person name="Zhang M."/>
            <person name="Costa L."/>
            <person name="Castellani M."/>
            <person name="Scott A."/>
            <person name="Toegelov H."/>
            <person name="Fuchs J."/>
            <person name="Mata-Sucre Y."/>
            <person name="Dias Y."/>
            <person name="Vanzela A.L.L."/>
            <person name="Huettel B."/>
            <person name="Almeida C.C.S."/>
            <person name="Simkova H."/>
            <person name="Souza G."/>
            <person name="Pedrosa-Harand A."/>
            <person name="Macas J."/>
            <person name="Mayer K.F.X."/>
            <person name="Houben A."/>
            <person name="Marques A."/>
        </authorList>
    </citation>
    <scope>NUCLEOTIDE SEQUENCE [LARGE SCALE GENOMIC DNA]</scope>
    <source>
        <strain evidence="8">RhyTen1mFocal</strain>
    </source>
</reference>
<dbReference type="EMBL" id="JAMRDG010000001">
    <property type="protein sequence ID" value="KAJ3703442.1"/>
    <property type="molecule type" value="Genomic_DNA"/>
</dbReference>
<evidence type="ECO:0000256" key="1">
    <source>
        <dbReference type="ARBA" id="ARBA00004370"/>
    </source>
</evidence>
<protein>
    <recommendedName>
        <fullName evidence="7">DOMON domain-containing protein</fullName>
    </recommendedName>
</protein>
<dbReference type="InterPro" id="IPR005018">
    <property type="entry name" value="DOMON_domain"/>
</dbReference>
<name>A0AAD5ZSV1_9POAL</name>
<feature type="signal peptide" evidence="6">
    <location>
        <begin position="1"/>
        <end position="25"/>
    </location>
</feature>
<keyword evidence="4" id="KW-0472">Membrane</keyword>
<dbReference type="Pfam" id="PF04526">
    <property type="entry name" value="DUF568"/>
    <property type="match status" value="1"/>
</dbReference>
<gene>
    <name evidence="8" type="ORF">LUZ61_007147</name>
</gene>
<evidence type="ECO:0000256" key="6">
    <source>
        <dbReference type="SAM" id="SignalP"/>
    </source>
</evidence>
<comment type="subcellular location">
    <subcellularLocation>
        <location evidence="1">Membrane</location>
    </subcellularLocation>
</comment>
<feature type="domain" description="DOMON" evidence="7">
    <location>
        <begin position="48"/>
        <end position="161"/>
    </location>
</feature>
<keyword evidence="2" id="KW-0813">Transport</keyword>
<keyword evidence="9" id="KW-1185">Reference proteome</keyword>
<feature type="region of interest" description="Disordered" evidence="5">
    <location>
        <begin position="160"/>
        <end position="189"/>
    </location>
</feature>
<keyword evidence="3 6" id="KW-0732">Signal</keyword>
<sequence length="189" mass="20475">MASNTRLLVFFCLFLPFLLSSTAQAQDCNNETFSSNKLYSTCTSLPDLASTIHWTYHSTNGTVDVAYRITQSSSNWVSWAINPTSTGMIGADALLSYHDSAGTVQIIMSQLSSYAPTIANASLTFTVYEMSADYSNGAYTIYATLQLPNNNTTQNTVWQRGSSFSNGLPSGHPNTNTGSQTINLNFLSG</sequence>
<proteinExistence type="predicted"/>
<evidence type="ECO:0000256" key="2">
    <source>
        <dbReference type="ARBA" id="ARBA00022448"/>
    </source>
</evidence>